<organism evidence="1 2">
    <name type="scientific">Pseudoalteromonas luteoviolacea S4060-1</name>
    <dbReference type="NCBI Taxonomy" id="1365257"/>
    <lineage>
        <taxon>Bacteria</taxon>
        <taxon>Pseudomonadati</taxon>
        <taxon>Pseudomonadota</taxon>
        <taxon>Gammaproteobacteria</taxon>
        <taxon>Alteromonadales</taxon>
        <taxon>Pseudoalteromonadaceae</taxon>
        <taxon>Pseudoalteromonas</taxon>
    </lineage>
</organism>
<dbReference type="AlphaFoldDB" id="A0A167N1P8"/>
<comment type="caution">
    <text evidence="1">The sequence shown here is derived from an EMBL/GenBank/DDBJ whole genome shotgun (WGS) entry which is preliminary data.</text>
</comment>
<reference evidence="1 2" key="1">
    <citation type="submission" date="2013-07" db="EMBL/GenBank/DDBJ databases">
        <title>Comparative Genomic and Metabolomic Analysis of Twelve Strains of Pseudoalteromonas luteoviolacea.</title>
        <authorList>
            <person name="Vynne N.G."/>
            <person name="Mansson M."/>
            <person name="Gram L."/>
        </authorList>
    </citation>
    <scope>NUCLEOTIDE SEQUENCE [LARGE SCALE GENOMIC DNA]</scope>
    <source>
        <strain evidence="1 2">S4060-1</strain>
    </source>
</reference>
<evidence type="ECO:0000313" key="2">
    <source>
        <dbReference type="Proteomes" id="UP000076661"/>
    </source>
</evidence>
<dbReference type="PATRIC" id="fig|1365257.3.peg.2159"/>
<sequence>MAAFFVLILVIYTVFWHDVEKIKRVMPWQFYWV</sequence>
<proteinExistence type="predicted"/>
<name>A0A167N1P8_9GAMM</name>
<accession>A0A167N1P8</accession>
<protein>
    <submittedName>
        <fullName evidence="1">Uncharacterized protein</fullName>
    </submittedName>
</protein>
<dbReference type="EMBL" id="AUXX01000014">
    <property type="protein sequence ID" value="KZN67323.1"/>
    <property type="molecule type" value="Genomic_DNA"/>
</dbReference>
<gene>
    <name evidence="1" type="ORF">N478_17320</name>
</gene>
<evidence type="ECO:0000313" key="1">
    <source>
        <dbReference type="EMBL" id="KZN67323.1"/>
    </source>
</evidence>
<dbReference type="Proteomes" id="UP000076661">
    <property type="component" value="Unassembled WGS sequence"/>
</dbReference>